<evidence type="ECO:0000256" key="4">
    <source>
        <dbReference type="PIRSR" id="PIRSR000355-2"/>
    </source>
</evidence>
<feature type="binding site" evidence="4">
    <location>
        <position position="78"/>
    </location>
    <ligand>
        <name>Fe cation</name>
        <dbReference type="ChEBI" id="CHEBI:24875"/>
        <label>1</label>
    </ligand>
</feature>
<organism evidence="5 6">
    <name type="scientific">Glycocaulis alkaliphilus</name>
    <dbReference type="NCBI Taxonomy" id="1434191"/>
    <lineage>
        <taxon>Bacteria</taxon>
        <taxon>Pseudomonadati</taxon>
        <taxon>Pseudomonadota</taxon>
        <taxon>Alphaproteobacteria</taxon>
        <taxon>Maricaulales</taxon>
        <taxon>Maricaulaceae</taxon>
        <taxon>Glycocaulis</taxon>
    </lineage>
</organism>
<dbReference type="GO" id="GO:0046872">
    <property type="term" value="F:metal ion binding"/>
    <property type="evidence" value="ECO:0007669"/>
    <property type="project" value="UniProtKB-KW"/>
</dbReference>
<evidence type="ECO:0000256" key="2">
    <source>
        <dbReference type="PIRNR" id="PIRNR000355"/>
    </source>
</evidence>
<sequence length="352" mass="40453">MSTGPIISSDRPGLLTPSFAYKPFRYPWAYEYWKRQQQVHWLPEEVPLGEDCKDWATKLTDGERNLLTQIFRFFTQSDVEVGANYMENYMPLFKPVEVRMMLASFSNMETVHIAAYALLLETIGMPDTEFSAFMEYQEMSAKHDYLGKFGVETDRDILTSMAVFGGFTEGLQLFASFAMLMNFPRFNKMKGMGQIVSWSVRDESLHCEGMMKMFHTFAEETGAYTQSVKDDIIDCCKTVVSLEDKFIELAFEAGEVEGMTPDDIKAYIRYIADWRLQQLKLPPVYGAKEHPLPWLTEILNGVEHANFFEARATEYSKGATKGDWHGDEGVWSNFDNWVSKKRTLPTQAELAE</sequence>
<protein>
    <recommendedName>
        <fullName evidence="2">Ribonucleoside-diphosphate reductase subunit beta</fullName>
        <ecNumber evidence="2">1.17.4.1</ecNumber>
    </recommendedName>
</protein>
<evidence type="ECO:0000256" key="3">
    <source>
        <dbReference type="PIRSR" id="PIRSR000355-1"/>
    </source>
</evidence>
<dbReference type="CDD" id="cd01049">
    <property type="entry name" value="RNRR2"/>
    <property type="match status" value="1"/>
</dbReference>
<feature type="active site" evidence="3">
    <location>
        <position position="116"/>
    </location>
</feature>
<evidence type="ECO:0000313" key="6">
    <source>
        <dbReference type="Proteomes" id="UP000286954"/>
    </source>
</evidence>
<keyword evidence="6" id="KW-1185">Reference proteome</keyword>
<dbReference type="GO" id="GO:0004748">
    <property type="term" value="F:ribonucleoside-diphosphate reductase activity, thioredoxin disulfide as acceptor"/>
    <property type="evidence" value="ECO:0007669"/>
    <property type="project" value="UniProtKB-EC"/>
</dbReference>
<feature type="binding site" evidence="4">
    <location>
        <position position="112"/>
    </location>
    <ligand>
        <name>Fe cation</name>
        <dbReference type="ChEBI" id="CHEBI:24875"/>
        <label>1</label>
    </ligand>
</feature>
<dbReference type="NCBIfam" id="NF007186">
    <property type="entry name" value="PRK09614.1-5"/>
    <property type="match status" value="1"/>
</dbReference>
<dbReference type="KEGG" id="gak:X907_0341"/>
<reference evidence="5 6" key="1">
    <citation type="submission" date="2016-12" db="EMBL/GenBank/DDBJ databases">
        <title>The genome of dimorphic prosthecate Glycocaulis alkaliphilus 6b-8t, isolated from crude oil dictates its adaptability in petroleum environments.</title>
        <authorList>
            <person name="Wu X.-L."/>
            <person name="Geng S."/>
        </authorList>
    </citation>
    <scope>NUCLEOTIDE SEQUENCE [LARGE SCALE GENOMIC DNA]</scope>
    <source>
        <strain evidence="5 6">6B-8</strain>
    </source>
</reference>
<keyword evidence="2 4" id="KW-0479">Metal-binding</keyword>
<name>A0A3T0E6G4_9PROT</name>
<keyword evidence="2" id="KW-0215">Deoxyribonucleotide synthesis</keyword>
<gene>
    <name evidence="5" type="ORF">X907_0341</name>
</gene>
<dbReference type="UniPathway" id="UPA00326"/>
<keyword evidence="2" id="KW-0560">Oxidoreductase</keyword>
<dbReference type="EC" id="1.17.4.1" evidence="2"/>
<comment type="cofactor">
    <cofactor evidence="2 4">
        <name>Fe cation</name>
        <dbReference type="ChEBI" id="CHEBI:24875"/>
    </cofactor>
    <text evidence="2 4">Binds 2 iron ions per subunit.</text>
</comment>
<feature type="binding site" evidence="4">
    <location>
        <position position="109"/>
    </location>
    <ligand>
        <name>Fe cation</name>
        <dbReference type="ChEBI" id="CHEBI:24875"/>
        <label>1</label>
    </ligand>
</feature>
<dbReference type="InterPro" id="IPR012348">
    <property type="entry name" value="RNR-like"/>
</dbReference>
<proteinExistence type="inferred from homology"/>
<dbReference type="AlphaFoldDB" id="A0A3T0E6G4"/>
<evidence type="ECO:0000313" key="5">
    <source>
        <dbReference type="EMBL" id="AZU02889.1"/>
    </source>
</evidence>
<dbReference type="Proteomes" id="UP000286954">
    <property type="component" value="Chromosome"/>
</dbReference>
<dbReference type="InterPro" id="IPR009078">
    <property type="entry name" value="Ferritin-like_SF"/>
</dbReference>
<feature type="binding site" evidence="4">
    <location>
        <position position="109"/>
    </location>
    <ligand>
        <name>Fe cation</name>
        <dbReference type="ChEBI" id="CHEBI:24875"/>
        <label>2</label>
    </ligand>
</feature>
<evidence type="ECO:0000256" key="1">
    <source>
        <dbReference type="ARBA" id="ARBA00009303"/>
    </source>
</evidence>
<dbReference type="InterPro" id="IPR000358">
    <property type="entry name" value="RNR_small_fam"/>
</dbReference>
<dbReference type="Pfam" id="PF00268">
    <property type="entry name" value="Ribonuc_red_sm"/>
    <property type="match status" value="1"/>
</dbReference>
<dbReference type="GO" id="GO:0009263">
    <property type="term" value="P:deoxyribonucleotide biosynthetic process"/>
    <property type="evidence" value="ECO:0007669"/>
    <property type="project" value="UniProtKB-KW"/>
</dbReference>
<dbReference type="EMBL" id="CP018911">
    <property type="protein sequence ID" value="AZU02889.1"/>
    <property type="molecule type" value="Genomic_DNA"/>
</dbReference>
<dbReference type="InterPro" id="IPR033909">
    <property type="entry name" value="RNR_small"/>
</dbReference>
<feature type="binding site" evidence="4">
    <location>
        <position position="206"/>
    </location>
    <ligand>
        <name>Fe cation</name>
        <dbReference type="ChEBI" id="CHEBI:24875"/>
        <label>2</label>
    </ligand>
</feature>
<feature type="binding site" evidence="4">
    <location>
        <position position="169"/>
    </location>
    <ligand>
        <name>Fe cation</name>
        <dbReference type="ChEBI" id="CHEBI:24875"/>
        <label>2</label>
    </ligand>
</feature>
<dbReference type="Gene3D" id="1.10.620.20">
    <property type="entry name" value="Ribonucleotide Reductase, subunit A"/>
    <property type="match status" value="1"/>
</dbReference>
<dbReference type="SUPFAM" id="SSF47240">
    <property type="entry name" value="Ferritin-like"/>
    <property type="match status" value="1"/>
</dbReference>
<keyword evidence="2 4" id="KW-0408">Iron</keyword>
<dbReference type="RefSeq" id="WP_127565334.1">
    <property type="nucleotide sequence ID" value="NZ_BMFB01000006.1"/>
</dbReference>
<dbReference type="PANTHER" id="PTHR23409:SF18">
    <property type="entry name" value="RIBONUCLEOSIDE-DIPHOSPHATE REDUCTASE SUBUNIT M2"/>
    <property type="match status" value="1"/>
</dbReference>
<accession>A0A3T0E6G4</accession>
<dbReference type="PIRSF" id="PIRSF000355">
    <property type="entry name" value="NrdB"/>
    <property type="match status" value="1"/>
</dbReference>
<dbReference type="OrthoDB" id="9766544at2"/>
<feature type="binding site" evidence="4">
    <location>
        <position position="203"/>
    </location>
    <ligand>
        <name>Fe cation</name>
        <dbReference type="ChEBI" id="CHEBI:24875"/>
        <label>2</label>
    </ligand>
</feature>
<dbReference type="PANTHER" id="PTHR23409">
    <property type="entry name" value="RIBONUCLEOSIDE-DIPHOSPHATE REDUCTASE SMALL CHAIN"/>
    <property type="match status" value="1"/>
</dbReference>
<comment type="function">
    <text evidence="2">Provides the precursors necessary for DNA synthesis. Catalyzes the biosynthesis of deoxyribonucleotides from the corresponding ribonucleotides.</text>
</comment>
<comment type="similarity">
    <text evidence="1 2">Belongs to the ribonucleoside diphosphate reductase small chain family.</text>
</comment>
<comment type="catalytic activity">
    <reaction evidence="2">
        <text>a 2'-deoxyribonucleoside 5'-diphosphate + [thioredoxin]-disulfide + H2O = a ribonucleoside 5'-diphosphate + [thioredoxin]-dithiol</text>
        <dbReference type="Rhea" id="RHEA:23252"/>
        <dbReference type="Rhea" id="RHEA-COMP:10698"/>
        <dbReference type="Rhea" id="RHEA-COMP:10700"/>
        <dbReference type="ChEBI" id="CHEBI:15377"/>
        <dbReference type="ChEBI" id="CHEBI:29950"/>
        <dbReference type="ChEBI" id="CHEBI:50058"/>
        <dbReference type="ChEBI" id="CHEBI:57930"/>
        <dbReference type="ChEBI" id="CHEBI:73316"/>
        <dbReference type="EC" id="1.17.4.1"/>
    </reaction>
</comment>